<dbReference type="Gene3D" id="2.40.100.10">
    <property type="entry name" value="Cyclophilin-like"/>
    <property type="match status" value="1"/>
</dbReference>
<organism evidence="3 4">
    <name type="scientific">Allomeiothermus silvanus (strain ATCC 700542 / DSM 9946 / NBRC 106475 / NCIMB 13440 / VI-R2)</name>
    <name type="common">Thermus silvanus</name>
    <dbReference type="NCBI Taxonomy" id="526227"/>
    <lineage>
        <taxon>Bacteria</taxon>
        <taxon>Thermotogati</taxon>
        <taxon>Deinococcota</taxon>
        <taxon>Deinococci</taxon>
        <taxon>Thermales</taxon>
        <taxon>Thermaceae</taxon>
        <taxon>Allomeiothermus</taxon>
    </lineage>
</organism>
<dbReference type="EC" id="5.2.1.8" evidence="1"/>
<accession>D7BB99</accession>
<dbReference type="Pfam" id="PF00160">
    <property type="entry name" value="Pro_isomerase"/>
    <property type="match status" value="1"/>
</dbReference>
<dbReference type="CDD" id="cd00317">
    <property type="entry name" value="cyclophilin"/>
    <property type="match status" value="1"/>
</dbReference>
<dbReference type="STRING" id="526227.Mesil_0746"/>
<dbReference type="InterPro" id="IPR029000">
    <property type="entry name" value="Cyclophilin-like_dom_sf"/>
</dbReference>
<feature type="domain" description="PPIase cyclophilin-type" evidence="2">
    <location>
        <begin position="92"/>
        <end position="234"/>
    </location>
</feature>
<dbReference type="PROSITE" id="PS50072">
    <property type="entry name" value="CSA_PPIASE_2"/>
    <property type="match status" value="1"/>
</dbReference>
<protein>
    <recommendedName>
        <fullName evidence="1">Peptidyl-prolyl cis-trans isomerase</fullName>
        <shortName evidence="1">PPIase</shortName>
        <ecNumber evidence="1">5.2.1.8</ecNumber>
    </recommendedName>
</protein>
<dbReference type="AlphaFoldDB" id="D7BB99"/>
<proteinExistence type="inferred from homology"/>
<dbReference type="InterPro" id="IPR002130">
    <property type="entry name" value="Cyclophilin-type_PPIase_dom"/>
</dbReference>
<keyword evidence="1" id="KW-0697">Rotamase</keyword>
<name>D7BB99_ALLS1</name>
<dbReference type="PRINTS" id="PR00153">
    <property type="entry name" value="CSAPPISMRASE"/>
</dbReference>
<reference evidence="3 4" key="1">
    <citation type="journal article" date="2010" name="Stand. Genomic Sci.">
        <title>Complete genome sequence of Meiothermus silvanus type strain (VI-R2).</title>
        <authorList>
            <person name="Sikorski J."/>
            <person name="Tindall B.J."/>
            <person name="Lowry S."/>
            <person name="Lucas S."/>
            <person name="Nolan M."/>
            <person name="Copeland A."/>
            <person name="Glavina Del Rio T."/>
            <person name="Tice H."/>
            <person name="Cheng J.F."/>
            <person name="Han C."/>
            <person name="Pitluck S."/>
            <person name="Liolios K."/>
            <person name="Ivanova N."/>
            <person name="Mavromatis K."/>
            <person name="Mikhailova N."/>
            <person name="Pati A."/>
            <person name="Goodwin L."/>
            <person name="Chen A."/>
            <person name="Palaniappan K."/>
            <person name="Land M."/>
            <person name="Hauser L."/>
            <person name="Chang Y.J."/>
            <person name="Jeffries C.D."/>
            <person name="Rohde M."/>
            <person name="Goker M."/>
            <person name="Woyke T."/>
            <person name="Bristow J."/>
            <person name="Eisen J.A."/>
            <person name="Markowitz V."/>
            <person name="Hugenholtz P."/>
            <person name="Kyrpides N.C."/>
            <person name="Klenk H.P."/>
            <person name="Lapidus A."/>
        </authorList>
    </citation>
    <scope>NUCLEOTIDE SEQUENCE [LARGE SCALE GENOMIC DNA]</scope>
    <source>
        <strain evidence="4">ATCC 700542 / DSM 9946 / VI-R2</strain>
    </source>
</reference>
<dbReference type="EMBL" id="CP002042">
    <property type="protein sequence ID" value="ADH62659.1"/>
    <property type="molecule type" value="Genomic_DNA"/>
</dbReference>
<evidence type="ECO:0000256" key="1">
    <source>
        <dbReference type="RuleBase" id="RU363019"/>
    </source>
</evidence>
<dbReference type="GO" id="GO:0003755">
    <property type="term" value="F:peptidyl-prolyl cis-trans isomerase activity"/>
    <property type="evidence" value="ECO:0007669"/>
    <property type="project" value="UniProtKB-UniRule"/>
</dbReference>
<comment type="function">
    <text evidence="1">PPIases accelerate the folding of proteins. It catalyzes the cis-trans isomerization of proline imidic peptide bonds in oligopeptides.</text>
</comment>
<keyword evidence="1 3" id="KW-0413">Isomerase</keyword>
<comment type="similarity">
    <text evidence="1">Belongs to the cyclophilin-type PPIase family.</text>
</comment>
<dbReference type="InterPro" id="IPR044666">
    <property type="entry name" value="Cyclophilin_A-like"/>
</dbReference>
<evidence type="ECO:0000313" key="3">
    <source>
        <dbReference type="EMBL" id="ADH62659.1"/>
    </source>
</evidence>
<comment type="catalytic activity">
    <reaction evidence="1">
        <text>[protein]-peptidylproline (omega=180) = [protein]-peptidylproline (omega=0)</text>
        <dbReference type="Rhea" id="RHEA:16237"/>
        <dbReference type="Rhea" id="RHEA-COMP:10747"/>
        <dbReference type="Rhea" id="RHEA-COMP:10748"/>
        <dbReference type="ChEBI" id="CHEBI:83833"/>
        <dbReference type="ChEBI" id="CHEBI:83834"/>
        <dbReference type="EC" id="5.2.1.8"/>
    </reaction>
</comment>
<keyword evidence="4" id="KW-1185">Reference proteome</keyword>
<evidence type="ECO:0000313" key="4">
    <source>
        <dbReference type="Proteomes" id="UP000001916"/>
    </source>
</evidence>
<dbReference type="HOGENOM" id="CLU_012062_16_3_0"/>
<dbReference type="eggNOG" id="COG0652">
    <property type="taxonomic scope" value="Bacteria"/>
</dbReference>
<gene>
    <name evidence="3" type="ordered locus">Mesil_0746</name>
</gene>
<dbReference type="SUPFAM" id="SSF50891">
    <property type="entry name" value="Cyclophilin-like"/>
    <property type="match status" value="1"/>
</dbReference>
<evidence type="ECO:0000259" key="2">
    <source>
        <dbReference type="PROSITE" id="PS50072"/>
    </source>
</evidence>
<sequence length="239" mass="25655">MRTAAIVVLLLVVLGGVVLLFSRSAIRGTSVGAVTSGSDSPTPPVTATIAQGESGMETLPYLSQTPVRKFARPEDVLKPGLDYYAEFETTKGKFMVDLYEEQAPKTVNSFVFLALNHYFDGIVWHRVIPGFVAQTGDPTGTGTGGPGYQFGLEVTPSLNYDKEGVLGMARTSDPNSNGSQFFITYGPTPNLNQQYTIFGQVTEGMDVVKQLAPTEGVANPARGEARDKILSVKILTRAK</sequence>
<dbReference type="Proteomes" id="UP000001916">
    <property type="component" value="Chromosome"/>
</dbReference>
<dbReference type="PANTHER" id="PTHR45625">
    <property type="entry name" value="PEPTIDYL-PROLYL CIS-TRANS ISOMERASE-RELATED"/>
    <property type="match status" value="1"/>
</dbReference>
<dbReference type="PANTHER" id="PTHR45625:SF16">
    <property type="entry name" value="PEPTIDYL-PROLYL CIS-TRANS ISOMERASE"/>
    <property type="match status" value="1"/>
</dbReference>
<dbReference type="KEGG" id="msv:Mesil_0746"/>